<dbReference type="Pfam" id="PF08719">
    <property type="entry name" value="NADAR"/>
    <property type="match status" value="1"/>
</dbReference>
<keyword evidence="3" id="KW-1185">Reference proteome</keyword>
<name>A0A8H3FSC8_9LECA</name>
<dbReference type="OrthoDB" id="206452at2759"/>
<dbReference type="InterPro" id="IPR012816">
    <property type="entry name" value="NADAR"/>
</dbReference>
<dbReference type="NCBIfam" id="TIGR02464">
    <property type="entry name" value="ribofla_fusion"/>
    <property type="match status" value="1"/>
</dbReference>
<dbReference type="CDD" id="cd15457">
    <property type="entry name" value="NADAR"/>
    <property type="match status" value="1"/>
</dbReference>
<dbReference type="AlphaFoldDB" id="A0A8H3FSC8"/>
<accession>A0A8H3FSC8</accession>
<evidence type="ECO:0000259" key="1">
    <source>
        <dbReference type="Pfam" id="PF08719"/>
    </source>
</evidence>
<organism evidence="2 3">
    <name type="scientific">Gomphillus americanus</name>
    <dbReference type="NCBI Taxonomy" id="1940652"/>
    <lineage>
        <taxon>Eukaryota</taxon>
        <taxon>Fungi</taxon>
        <taxon>Dikarya</taxon>
        <taxon>Ascomycota</taxon>
        <taxon>Pezizomycotina</taxon>
        <taxon>Lecanoromycetes</taxon>
        <taxon>OSLEUM clade</taxon>
        <taxon>Ostropomycetidae</taxon>
        <taxon>Ostropales</taxon>
        <taxon>Graphidaceae</taxon>
        <taxon>Gomphilloideae</taxon>
        <taxon>Gomphillus</taxon>
    </lineage>
</organism>
<reference evidence="2" key="1">
    <citation type="submission" date="2021-03" db="EMBL/GenBank/DDBJ databases">
        <authorList>
            <person name="Tagirdzhanova G."/>
        </authorList>
    </citation>
    <scope>NUCLEOTIDE SEQUENCE</scope>
</reference>
<dbReference type="EMBL" id="CAJPDQ010000025">
    <property type="protein sequence ID" value="CAF9926436.1"/>
    <property type="molecule type" value="Genomic_DNA"/>
</dbReference>
<proteinExistence type="predicted"/>
<sequence>MAETPCDKPALYFYGHGLTNVYGFLSQFYTVDFDAPSHTEEDKTLRFWCAEQYMMYRKAVLFKDYDIAQAIMKKVPKDKPASVKALGRRVKGWDDKIWEEHRESIVEDGNWYKFTTSTKGNLKEKLLETGTRELVEAAPRDSIWGIGFGKDTAEANRSKWGLNLLGKALMRVRERIREQDKL</sequence>
<gene>
    <name evidence="2" type="ORF">GOMPHAMPRED_004137</name>
</gene>
<comment type="caution">
    <text evidence="2">The sequence shown here is derived from an EMBL/GenBank/DDBJ whole genome shotgun (WGS) entry which is preliminary data.</text>
</comment>
<evidence type="ECO:0000313" key="3">
    <source>
        <dbReference type="Proteomes" id="UP000664169"/>
    </source>
</evidence>
<dbReference type="InterPro" id="IPR037238">
    <property type="entry name" value="YbiA-like_sf"/>
</dbReference>
<dbReference type="SUPFAM" id="SSF143990">
    <property type="entry name" value="YbiA-like"/>
    <property type="match status" value="1"/>
</dbReference>
<evidence type="ECO:0000313" key="2">
    <source>
        <dbReference type="EMBL" id="CAF9926436.1"/>
    </source>
</evidence>
<dbReference type="Proteomes" id="UP000664169">
    <property type="component" value="Unassembled WGS sequence"/>
</dbReference>
<feature type="domain" description="NADAR" evidence="1">
    <location>
        <begin position="12"/>
        <end position="177"/>
    </location>
</feature>
<dbReference type="Gene3D" id="1.10.357.40">
    <property type="entry name" value="YbiA-like"/>
    <property type="match status" value="1"/>
</dbReference>
<protein>
    <recommendedName>
        <fullName evidence="1">NADAR domain-containing protein</fullName>
    </recommendedName>
</protein>